<dbReference type="Gene3D" id="1.10.490.10">
    <property type="entry name" value="Globins"/>
    <property type="match status" value="1"/>
</dbReference>
<dbReference type="Pfam" id="PF01152">
    <property type="entry name" value="Bac_globin"/>
    <property type="match status" value="1"/>
</dbReference>
<keyword evidence="3" id="KW-0479">Metal-binding</keyword>
<dbReference type="EMBL" id="BSNL01000001">
    <property type="protein sequence ID" value="GLQ27817.1"/>
    <property type="molecule type" value="Genomic_DNA"/>
</dbReference>
<reference evidence="5" key="2">
    <citation type="submission" date="2023-01" db="EMBL/GenBank/DDBJ databases">
        <title>Draft genome sequence of Sulfitobacter pacificus strain NBRC 109915.</title>
        <authorList>
            <person name="Sun Q."/>
            <person name="Mori K."/>
        </authorList>
    </citation>
    <scope>NUCLEOTIDE SEQUENCE</scope>
    <source>
        <strain evidence="5">NBRC 109915</strain>
    </source>
</reference>
<evidence type="ECO:0008006" key="7">
    <source>
        <dbReference type="Google" id="ProtNLM"/>
    </source>
</evidence>
<dbReference type="InterPro" id="IPR012292">
    <property type="entry name" value="Globin/Proto"/>
</dbReference>
<evidence type="ECO:0000256" key="3">
    <source>
        <dbReference type="ARBA" id="ARBA00022723"/>
    </source>
</evidence>
<keyword evidence="6" id="KW-1185">Reference proteome</keyword>
<keyword evidence="1" id="KW-0813">Transport</keyword>
<comment type="caution">
    <text evidence="5">The sequence shown here is derived from an EMBL/GenBank/DDBJ whole genome shotgun (WGS) entry which is preliminary data.</text>
</comment>
<keyword evidence="2" id="KW-0349">Heme</keyword>
<evidence type="ECO:0000256" key="4">
    <source>
        <dbReference type="ARBA" id="ARBA00023004"/>
    </source>
</evidence>
<dbReference type="InterPro" id="IPR001486">
    <property type="entry name" value="Hemoglobin_trunc"/>
</dbReference>
<keyword evidence="4" id="KW-0408">Iron</keyword>
<reference evidence="5" key="1">
    <citation type="journal article" date="2014" name="Int. J. Syst. Evol. Microbiol.">
        <title>Complete genome of a new Firmicutes species belonging to the dominant human colonic microbiota ('Ruminococcus bicirculans') reveals two chromosomes and a selective capacity to utilize plant glucans.</title>
        <authorList>
            <consortium name="NISC Comparative Sequencing Program"/>
            <person name="Wegmann U."/>
            <person name="Louis P."/>
            <person name="Goesmann A."/>
            <person name="Henrissat B."/>
            <person name="Duncan S.H."/>
            <person name="Flint H.J."/>
        </authorList>
    </citation>
    <scope>NUCLEOTIDE SEQUENCE</scope>
    <source>
        <strain evidence="5">NBRC 109915</strain>
    </source>
</reference>
<protein>
    <recommendedName>
        <fullName evidence="7">Hemoglobin</fullName>
    </recommendedName>
</protein>
<evidence type="ECO:0000313" key="5">
    <source>
        <dbReference type="EMBL" id="GLQ27817.1"/>
    </source>
</evidence>
<evidence type="ECO:0000256" key="1">
    <source>
        <dbReference type="ARBA" id="ARBA00022448"/>
    </source>
</evidence>
<organism evidence="5 6">
    <name type="scientific">Sulfitobacter pacificus</name>
    <dbReference type="NCBI Taxonomy" id="1499314"/>
    <lineage>
        <taxon>Bacteria</taxon>
        <taxon>Pseudomonadati</taxon>
        <taxon>Pseudomonadota</taxon>
        <taxon>Alphaproteobacteria</taxon>
        <taxon>Rhodobacterales</taxon>
        <taxon>Roseobacteraceae</taxon>
        <taxon>Sulfitobacter</taxon>
    </lineage>
</organism>
<accession>A0ABQ5VL10</accession>
<gene>
    <name evidence="5" type="ORF">GCM10007927_26200</name>
</gene>
<dbReference type="RefSeq" id="WP_284374116.1">
    <property type="nucleotide sequence ID" value="NZ_BSNL01000001.1"/>
</dbReference>
<sequence>MRHVNNAPPNQNEIRKVVKEFYALTRTHPELGPVFAEHVTDWDNHEEKIIDFWCGALLRQPGYSGNPMQKHLAAGNVLPDHFPIWLNLFDSVLTRHLSQEKAVYWSTLAHRIGKSLSFGLEYAERKTTSIPPNLSSFSTL</sequence>
<dbReference type="SUPFAM" id="SSF46458">
    <property type="entry name" value="Globin-like"/>
    <property type="match status" value="1"/>
</dbReference>
<dbReference type="CDD" id="cd08916">
    <property type="entry name" value="TrHb3_P"/>
    <property type="match status" value="1"/>
</dbReference>
<evidence type="ECO:0000313" key="6">
    <source>
        <dbReference type="Proteomes" id="UP001161388"/>
    </source>
</evidence>
<dbReference type="Proteomes" id="UP001161388">
    <property type="component" value="Unassembled WGS sequence"/>
</dbReference>
<evidence type="ECO:0000256" key="2">
    <source>
        <dbReference type="ARBA" id="ARBA00022617"/>
    </source>
</evidence>
<name>A0ABQ5VL10_9RHOB</name>
<dbReference type="InterPro" id="IPR009050">
    <property type="entry name" value="Globin-like_sf"/>
</dbReference>
<proteinExistence type="predicted"/>